<evidence type="ECO:0000256" key="11">
    <source>
        <dbReference type="ARBA" id="ARBA00055816"/>
    </source>
</evidence>
<name>A0A4U9HZG8_9ENTR</name>
<dbReference type="Pfam" id="PF03572">
    <property type="entry name" value="Peptidase_S41"/>
    <property type="match status" value="1"/>
</dbReference>
<keyword evidence="9" id="KW-0472">Membrane</keyword>
<evidence type="ECO:0000256" key="12">
    <source>
        <dbReference type="ARBA" id="ARBA00066637"/>
    </source>
</evidence>
<dbReference type="CDD" id="cd06782">
    <property type="entry name" value="cpPDZ_CPP-like"/>
    <property type="match status" value="1"/>
</dbReference>
<comment type="catalytic activity">
    <reaction evidence="10">
        <text>The enzyme shows specific recognition of a C-terminal tripeptide, Xaa-Yaa-Zaa, in which Xaa is preferably Ala or Leu, Yaa is preferably Ala or Tyr, and Zaa is preferably Ala, but then cleaves at a variable distance from the C-terminus. A typical cleavage is -Ala-Ala-|-Arg-Ala-Ala-Lys-Glu-Asn-Tyr-Ala-Leu-Ala-Ala.</text>
        <dbReference type="EC" id="3.4.21.102"/>
    </reaction>
</comment>
<evidence type="ECO:0000256" key="16">
    <source>
        <dbReference type="ARBA" id="ARBA00083837"/>
    </source>
</evidence>
<dbReference type="PROSITE" id="PS50106">
    <property type="entry name" value="PDZ"/>
    <property type="match status" value="1"/>
</dbReference>
<dbReference type="SMART" id="SM00245">
    <property type="entry name" value="TSPc"/>
    <property type="match status" value="1"/>
</dbReference>
<dbReference type="Gene3D" id="2.30.42.10">
    <property type="match status" value="1"/>
</dbReference>
<dbReference type="SUPFAM" id="SSF52096">
    <property type="entry name" value="ClpP/crotonase"/>
    <property type="match status" value="1"/>
</dbReference>
<keyword evidence="5 17" id="KW-0645">Protease</keyword>
<evidence type="ECO:0000256" key="8">
    <source>
        <dbReference type="ARBA" id="ARBA00022825"/>
    </source>
</evidence>
<dbReference type="NCBIfam" id="TIGR00225">
    <property type="entry name" value="prc"/>
    <property type="match status" value="1"/>
</dbReference>
<keyword evidence="4" id="KW-0997">Cell inner membrane</keyword>
<keyword evidence="8 17" id="KW-0720">Serine protease</keyword>
<dbReference type="Pfam" id="PF00595">
    <property type="entry name" value="PDZ"/>
    <property type="match status" value="1"/>
</dbReference>
<proteinExistence type="inferred from homology"/>
<dbReference type="InterPro" id="IPR020992">
    <property type="entry name" value="Tail_Prtase_C"/>
</dbReference>
<evidence type="ECO:0000256" key="1">
    <source>
        <dbReference type="ARBA" id="ARBA00004587"/>
    </source>
</evidence>
<dbReference type="CDD" id="cd07560">
    <property type="entry name" value="Peptidase_S41_CPP"/>
    <property type="match status" value="1"/>
</dbReference>
<dbReference type="EC" id="3.4.21.102" evidence="12"/>
<dbReference type="GO" id="GO:0004252">
    <property type="term" value="F:serine-type endopeptidase activity"/>
    <property type="evidence" value="ECO:0007669"/>
    <property type="project" value="UniProtKB-EC"/>
</dbReference>
<evidence type="ECO:0000256" key="17">
    <source>
        <dbReference type="RuleBase" id="RU004404"/>
    </source>
</evidence>
<comment type="function">
    <text evidence="11">Involved in the cleavage of a C-terminal peptide of 11 residues from the precursor form of penicillin-binding protein 3 (PBP3). May be involved in protection of the bacterium from thermal and osmotic stresses.</text>
</comment>
<evidence type="ECO:0000256" key="15">
    <source>
        <dbReference type="ARBA" id="ARBA00079202"/>
    </source>
</evidence>
<dbReference type="GO" id="GO:0006508">
    <property type="term" value="P:proteolysis"/>
    <property type="evidence" value="ECO:0007669"/>
    <property type="project" value="UniProtKB-KW"/>
</dbReference>
<evidence type="ECO:0000259" key="19">
    <source>
        <dbReference type="PROSITE" id="PS50106"/>
    </source>
</evidence>
<evidence type="ECO:0000256" key="10">
    <source>
        <dbReference type="ARBA" id="ARBA00051784"/>
    </source>
</evidence>
<keyword evidence="7 17" id="KW-0378">Hydrolase</keyword>
<dbReference type="SUPFAM" id="SSF50156">
    <property type="entry name" value="PDZ domain-like"/>
    <property type="match status" value="1"/>
</dbReference>
<dbReference type="EMBL" id="LR590464">
    <property type="protein sequence ID" value="VTP69386.1"/>
    <property type="molecule type" value="Genomic_DNA"/>
</dbReference>
<feature type="domain" description="PDZ" evidence="19">
    <location>
        <begin position="238"/>
        <end position="308"/>
    </location>
</feature>
<dbReference type="InterPro" id="IPR040573">
    <property type="entry name" value="TSP_N"/>
</dbReference>
<dbReference type="AlphaFoldDB" id="A0A4U9HZG8"/>
<dbReference type="InterPro" id="IPR005151">
    <property type="entry name" value="Tail-specific_protease"/>
</dbReference>
<dbReference type="GO" id="GO:0005886">
    <property type="term" value="C:plasma membrane"/>
    <property type="evidence" value="ECO:0007669"/>
    <property type="project" value="UniProtKB-SubCell"/>
</dbReference>
<dbReference type="InterPro" id="IPR004447">
    <property type="entry name" value="Peptidase_S41A"/>
</dbReference>
<evidence type="ECO:0000256" key="6">
    <source>
        <dbReference type="ARBA" id="ARBA00022729"/>
    </source>
</evidence>
<dbReference type="Proteomes" id="UP000310719">
    <property type="component" value="Chromosome"/>
</dbReference>
<keyword evidence="3" id="KW-1003">Cell membrane</keyword>
<dbReference type="InterPro" id="IPR029045">
    <property type="entry name" value="ClpP/crotonase-like_dom_sf"/>
</dbReference>
<evidence type="ECO:0000256" key="5">
    <source>
        <dbReference type="ARBA" id="ARBA00022670"/>
    </source>
</evidence>
<dbReference type="Gene3D" id="3.90.226.10">
    <property type="entry name" value="2-enoyl-CoA Hydratase, Chain A, domain 1"/>
    <property type="match status" value="1"/>
</dbReference>
<sequence length="715" mass="80658">MNTFFKLTALAGLFAITGHAFAVDEITRVDQIPVLKEETQHATVSERVTSRFTRSHYRQFDLDQAFSKKIFDRYLNLLDYSHNVLLASDVEQFAKKQSEVGDELRSGKLDLFYDLYNLSQKRRFERYQYALKVLERPMDFTGNDTFNLDRSKSPWPKDEAELNALWDSKVKYDELSLKLTGKDEKEIRETLTRRYKFAIRRLAQTNSEDVFSLAMTAFAHEIDPHTNYLSPRNTEQFNTEMSLSLEGIGAVLQMDDDYTVINSMVAGGPAAKSKAISVGDRIVGVGQVGQNMVDVIGWRLDDVVALIKGPKGSKVRLEILPAGKGTKTRIVTLTRERIRLEDRAVKMSVKTVGKDKVGVLDIPGFYVGLTDDVKVQLQKLEKQNVKSVIIDLRTNGGGALTEAVSLSGLFIPSGPVVQVRDNNGKVREDADTDGVVYYKGPLVVLVDRFSASASEIFAAAMQDYNRALIVGEPTFGKGTVQQYRSLNRIYDQMLRPEWPALGSVQYTIQKFYRVNGGSTQRKGVTPDIIMPTGTEETETGEKFEDNALPWDSVDAATYVKSGDITQFGPALLKQHDERIAKDPEFQYIVKDIARFNALKAKRNIVSLNYAQRLKENEEDDATRLARINDRFKREGKPLLKKLDDLPKDYQEPDPYLDETVKIAIDLAKLGKRPTCRKPRSGKIIPQQAQEIVPVFLLTSSCRQPVISLCKVVSFW</sequence>
<dbReference type="NCBIfam" id="NF008388">
    <property type="entry name" value="PRK11186.1"/>
    <property type="match status" value="1"/>
</dbReference>
<dbReference type="GO" id="GO:0030288">
    <property type="term" value="C:outer membrane-bounded periplasmic space"/>
    <property type="evidence" value="ECO:0007669"/>
    <property type="project" value="TreeGrafter"/>
</dbReference>
<accession>A0A4U9HZG8</accession>
<comment type="similarity">
    <text evidence="2 17">Belongs to the peptidase S41A family.</text>
</comment>
<evidence type="ECO:0000256" key="9">
    <source>
        <dbReference type="ARBA" id="ARBA00023136"/>
    </source>
</evidence>
<evidence type="ECO:0000256" key="13">
    <source>
        <dbReference type="ARBA" id="ARBA00067664"/>
    </source>
</evidence>
<feature type="chain" id="PRO_5020205141" description="Tail-specific protease" evidence="18">
    <location>
        <begin position="23"/>
        <end position="715"/>
    </location>
</feature>
<evidence type="ECO:0000256" key="7">
    <source>
        <dbReference type="ARBA" id="ARBA00022801"/>
    </source>
</evidence>
<evidence type="ECO:0000256" key="14">
    <source>
        <dbReference type="ARBA" id="ARBA00078391"/>
    </source>
</evidence>
<evidence type="ECO:0000256" key="2">
    <source>
        <dbReference type="ARBA" id="ARBA00009179"/>
    </source>
</evidence>
<dbReference type="PANTHER" id="PTHR32060">
    <property type="entry name" value="TAIL-SPECIFIC PROTEASE"/>
    <property type="match status" value="1"/>
</dbReference>
<dbReference type="InterPro" id="IPR001478">
    <property type="entry name" value="PDZ"/>
</dbReference>
<keyword evidence="6 18" id="KW-0732">Signal</keyword>
<dbReference type="PANTHER" id="PTHR32060:SF22">
    <property type="entry name" value="CARBOXYL-TERMINAL-PROCESSING PEPTIDASE 3, CHLOROPLASTIC"/>
    <property type="match status" value="1"/>
</dbReference>
<dbReference type="FunFam" id="3.90.226.10:FF:000015">
    <property type="entry name" value="Periplasmic tail-specific protease"/>
    <property type="match status" value="1"/>
</dbReference>
<feature type="signal peptide" evidence="18">
    <location>
        <begin position="1"/>
        <end position="22"/>
    </location>
</feature>
<evidence type="ECO:0000313" key="21">
    <source>
        <dbReference type="Proteomes" id="UP000310719"/>
    </source>
</evidence>
<evidence type="ECO:0000256" key="3">
    <source>
        <dbReference type="ARBA" id="ARBA00022475"/>
    </source>
</evidence>
<evidence type="ECO:0000256" key="4">
    <source>
        <dbReference type="ARBA" id="ARBA00022519"/>
    </source>
</evidence>
<dbReference type="Gene3D" id="3.30.750.44">
    <property type="match status" value="1"/>
</dbReference>
<protein>
    <recommendedName>
        <fullName evidence="13">Tail-specific protease</fullName>
        <ecNumber evidence="12">3.4.21.102</ecNumber>
    </recommendedName>
    <alternativeName>
        <fullName evidence="14">C-terminal-processing peptidase</fullName>
    </alternativeName>
    <alternativeName>
        <fullName evidence="15">PRC protein</fullName>
    </alternativeName>
    <alternativeName>
        <fullName evidence="16">Protease Re</fullName>
    </alternativeName>
</protein>
<dbReference type="InterPro" id="IPR036034">
    <property type="entry name" value="PDZ_sf"/>
</dbReference>
<dbReference type="FunFam" id="2.30.42.10:FF:000083">
    <property type="entry name" value="Tail-specific protease"/>
    <property type="match status" value="1"/>
</dbReference>
<dbReference type="SMART" id="SM00228">
    <property type="entry name" value="PDZ"/>
    <property type="match status" value="1"/>
</dbReference>
<dbReference type="Pfam" id="PF17804">
    <property type="entry name" value="TSP_NTD"/>
    <property type="match status" value="1"/>
</dbReference>
<evidence type="ECO:0000256" key="18">
    <source>
        <dbReference type="SAM" id="SignalP"/>
    </source>
</evidence>
<gene>
    <name evidence="20" type="primary">prc</name>
    <name evidence="20" type="ORF">NCTC13032_04289</name>
</gene>
<dbReference type="STRING" id="83655.APT61_08730"/>
<organism evidence="20 21">
    <name type="scientific">Leclercia adecarboxylata</name>
    <dbReference type="NCBI Taxonomy" id="83655"/>
    <lineage>
        <taxon>Bacteria</taxon>
        <taxon>Pseudomonadati</taxon>
        <taxon>Pseudomonadota</taxon>
        <taxon>Gammaproteobacteria</taxon>
        <taxon>Enterobacterales</taxon>
        <taxon>Enterobacteriaceae</taxon>
        <taxon>Leclercia</taxon>
    </lineage>
</organism>
<reference evidence="20 21" key="1">
    <citation type="submission" date="2019-05" db="EMBL/GenBank/DDBJ databases">
        <authorList>
            <consortium name="Pathogen Informatics"/>
        </authorList>
    </citation>
    <scope>NUCLEOTIDE SEQUENCE [LARGE SCALE GENOMIC DNA]</scope>
    <source>
        <strain evidence="20 21">NCTC13032</strain>
    </source>
</reference>
<dbReference type="Pfam" id="PF11818">
    <property type="entry name" value="DUF3340"/>
    <property type="match status" value="1"/>
</dbReference>
<comment type="subcellular location">
    <subcellularLocation>
        <location evidence="1">Cell inner membrane</location>
        <topology evidence="1">Peripheral membrane protein</topology>
        <orientation evidence="1">Periplasmic side</orientation>
    </subcellularLocation>
</comment>
<evidence type="ECO:0000313" key="20">
    <source>
        <dbReference type="EMBL" id="VTP69386.1"/>
    </source>
</evidence>
<dbReference type="GO" id="GO:0007165">
    <property type="term" value="P:signal transduction"/>
    <property type="evidence" value="ECO:0007669"/>
    <property type="project" value="TreeGrafter"/>
</dbReference>